<comment type="caution">
    <text evidence="1">The sequence shown here is derived from an EMBL/GenBank/DDBJ whole genome shotgun (WGS) entry which is preliminary data.</text>
</comment>
<gene>
    <name evidence="1" type="ORF">AOE01nite_14090</name>
</gene>
<evidence type="ECO:0000313" key="1">
    <source>
        <dbReference type="EMBL" id="GEN63185.1"/>
    </source>
</evidence>
<dbReference type="Proteomes" id="UP000321746">
    <property type="component" value="Unassembled WGS sequence"/>
</dbReference>
<dbReference type="AlphaFoldDB" id="A0A511XJQ5"/>
<reference evidence="1 2" key="1">
    <citation type="submission" date="2019-07" db="EMBL/GenBank/DDBJ databases">
        <title>Whole genome shotgun sequence of Acetobacter oeni NBRC 105207.</title>
        <authorList>
            <person name="Hosoyama A."/>
            <person name="Uohara A."/>
            <person name="Ohji S."/>
            <person name="Ichikawa N."/>
        </authorList>
    </citation>
    <scope>NUCLEOTIDE SEQUENCE [LARGE SCALE GENOMIC DNA]</scope>
    <source>
        <strain evidence="1 2">NBRC 105207</strain>
    </source>
</reference>
<dbReference type="EMBL" id="BJYG01000017">
    <property type="protein sequence ID" value="GEN63185.1"/>
    <property type="molecule type" value="Genomic_DNA"/>
</dbReference>
<accession>A0A511XJQ5</accession>
<proteinExistence type="predicted"/>
<organism evidence="1 2">
    <name type="scientific">Acetobacter oeni</name>
    <dbReference type="NCBI Taxonomy" id="304077"/>
    <lineage>
        <taxon>Bacteria</taxon>
        <taxon>Pseudomonadati</taxon>
        <taxon>Pseudomonadota</taxon>
        <taxon>Alphaproteobacteria</taxon>
        <taxon>Acetobacterales</taxon>
        <taxon>Acetobacteraceae</taxon>
        <taxon>Acetobacter</taxon>
    </lineage>
</organism>
<name>A0A511XJQ5_9PROT</name>
<sequence length="46" mass="5331">MAVWVNMLPISRETTSRMAYRDKETALKCLLGSERTVKFIEVPEDD</sequence>
<keyword evidence="2" id="KW-1185">Reference proteome</keyword>
<protein>
    <submittedName>
        <fullName evidence="1">Uncharacterized protein</fullName>
    </submittedName>
</protein>
<evidence type="ECO:0000313" key="2">
    <source>
        <dbReference type="Proteomes" id="UP000321746"/>
    </source>
</evidence>